<evidence type="ECO:0000259" key="6">
    <source>
        <dbReference type="Pfam" id="PF08123"/>
    </source>
</evidence>
<evidence type="ECO:0000256" key="5">
    <source>
        <dbReference type="ARBA" id="ARBA00047770"/>
    </source>
</evidence>
<reference evidence="7" key="1">
    <citation type="submission" date="2021-01" db="EMBL/GenBank/DDBJ databases">
        <authorList>
            <person name="Corre E."/>
            <person name="Pelletier E."/>
            <person name="Niang G."/>
            <person name="Scheremetjew M."/>
            <person name="Finn R."/>
            <person name="Kale V."/>
            <person name="Holt S."/>
            <person name="Cochrane G."/>
            <person name="Meng A."/>
            <person name="Brown T."/>
            <person name="Cohen L."/>
        </authorList>
    </citation>
    <scope>NUCLEOTIDE SEQUENCE</scope>
    <source>
        <strain evidence="7">CCMP2877</strain>
    </source>
</reference>
<sequence length="605" mass="66468">MEPGLELVDTGKPVNVRLSAISEAIAMEEIVLAPGAAPTISFELDSPLAQRRFFLRIPYSIASSHLLEVEAAPGGEEGDRPHRFPVEFHLCNRHSGALAATPDRYEFCGVGGAARRCVQVQPQDPKCQSMGYGFALTLSPDRAERRSAAEWSPTKSGRSVIGSVYPIRAVLQLRLRPVPTVHVLEPEKPFTVSLTRAQPLHLFYSIPDGFARSGDAYFLGVLVKRTPAKIRKDDEMHLRISKSFLVPGLKPPLYDLRVDVDPSPRPFTNERKGYFARPPAMSLSYCEQFKEVPKTVIPSWISSGAEPGPKPWEAIVLTAEDASFGNTNLGIKLSLGQEGRGGPGPGDEAEEQPYEVIVGLNLRTERDLLPPQQLRRLELYERAIKNVHGARLASADRAAEKPTEYPKAFTYGEIDFVTFADLLRRRALEPQGRSEGSGLHFYDLGSGAGKGVLCAGLALGFTKAVGIELMPGLYNGSRQTLEDLHAEVEASLGAGQAAFSSTEDSCALDCSGVGDRDLVPGERCEFRRGSFLELDWWTDADVVYASSICFPDELMEKVAKKAEGMKSGARFVTLKRFQSELFETEWTGSCRMSWGKNTVFVLKRT</sequence>
<organism evidence="7">
    <name type="scientific">Phaeomonas parva</name>
    <dbReference type="NCBI Taxonomy" id="124430"/>
    <lineage>
        <taxon>Eukaryota</taxon>
        <taxon>Sar</taxon>
        <taxon>Stramenopiles</taxon>
        <taxon>Ochrophyta</taxon>
        <taxon>Pinguiophyceae</taxon>
        <taxon>Pinguiochrysidales</taxon>
        <taxon>Pinguiochrysidaceae</taxon>
        <taxon>Phaeomonas</taxon>
    </lineage>
</organism>
<evidence type="ECO:0000256" key="4">
    <source>
        <dbReference type="ARBA" id="ARBA00029821"/>
    </source>
</evidence>
<dbReference type="Gene3D" id="3.40.50.150">
    <property type="entry name" value="Vaccinia Virus protein VP39"/>
    <property type="match status" value="1"/>
</dbReference>
<dbReference type="GO" id="GO:0051726">
    <property type="term" value="P:regulation of cell cycle"/>
    <property type="evidence" value="ECO:0007669"/>
    <property type="project" value="InterPro"/>
</dbReference>
<keyword evidence="3" id="KW-0156">Chromatin regulator</keyword>
<accession>A0A7S1XMJ6</accession>
<dbReference type="PANTHER" id="PTHR21451:SF19">
    <property type="entry name" value="ACTIVATED IN BLOCKED UNFOLDED PROTEIN RESPONSE"/>
    <property type="match status" value="1"/>
</dbReference>
<dbReference type="GO" id="GO:0140956">
    <property type="term" value="F:histone H3K79 trimethyltransferase activity"/>
    <property type="evidence" value="ECO:0007669"/>
    <property type="project" value="UniProtKB-EC"/>
</dbReference>
<evidence type="ECO:0000256" key="1">
    <source>
        <dbReference type="ARBA" id="ARBA00012190"/>
    </source>
</evidence>
<dbReference type="PANTHER" id="PTHR21451">
    <property type="entry name" value="HISTONE H3 METHYLTRANSFERASE"/>
    <property type="match status" value="1"/>
</dbReference>
<dbReference type="InterPro" id="IPR030445">
    <property type="entry name" value="H3-K79_meTrfase"/>
</dbReference>
<name>A0A7S1XMJ6_9STRA</name>
<dbReference type="InterPro" id="IPR029063">
    <property type="entry name" value="SAM-dependent_MTases_sf"/>
</dbReference>
<evidence type="ECO:0000256" key="2">
    <source>
        <dbReference type="ARBA" id="ARBA00020987"/>
    </source>
</evidence>
<evidence type="ECO:0000313" key="7">
    <source>
        <dbReference type="EMBL" id="CAD9250160.1"/>
    </source>
</evidence>
<evidence type="ECO:0000256" key="3">
    <source>
        <dbReference type="ARBA" id="ARBA00022853"/>
    </source>
</evidence>
<dbReference type="InterPro" id="IPR025789">
    <property type="entry name" value="DOT1_dom"/>
</dbReference>
<dbReference type="AlphaFoldDB" id="A0A7S1XMJ6"/>
<gene>
    <name evidence="7" type="ORF">PPAR1163_LOCUS8521</name>
</gene>
<dbReference type="EC" id="2.1.1.360" evidence="1"/>
<dbReference type="Pfam" id="PF08123">
    <property type="entry name" value="DOT1"/>
    <property type="match status" value="1"/>
</dbReference>
<comment type="catalytic activity">
    <reaction evidence="5">
        <text>L-lysyl(79)-[histone H3] + 3 S-adenosyl-L-methionine = N(6),N(6),N(6)-trimethyl-L-lysyl(79)-[histone H3] + 3 S-adenosyl-L-homocysteine + 3 H(+)</text>
        <dbReference type="Rhea" id="RHEA:60328"/>
        <dbReference type="Rhea" id="RHEA-COMP:15549"/>
        <dbReference type="Rhea" id="RHEA-COMP:15552"/>
        <dbReference type="ChEBI" id="CHEBI:15378"/>
        <dbReference type="ChEBI" id="CHEBI:29969"/>
        <dbReference type="ChEBI" id="CHEBI:57856"/>
        <dbReference type="ChEBI" id="CHEBI:59789"/>
        <dbReference type="ChEBI" id="CHEBI:61961"/>
        <dbReference type="EC" id="2.1.1.360"/>
    </reaction>
</comment>
<dbReference type="EMBL" id="HBGJ01013459">
    <property type="protein sequence ID" value="CAD9250160.1"/>
    <property type="molecule type" value="Transcribed_RNA"/>
</dbReference>
<protein>
    <recommendedName>
        <fullName evidence="2">Histone-lysine N-methyltransferase, H3 lysine-79 specific</fullName>
        <ecNumber evidence="1">2.1.1.360</ecNumber>
    </recommendedName>
    <alternativeName>
        <fullName evidence="4">Histone H3-K79 methyltransferase</fullName>
    </alternativeName>
</protein>
<feature type="domain" description="DOT1" evidence="6">
    <location>
        <begin position="409"/>
        <end position="472"/>
    </location>
</feature>
<proteinExistence type="predicted"/>
<dbReference type="SUPFAM" id="SSF53335">
    <property type="entry name" value="S-adenosyl-L-methionine-dependent methyltransferases"/>
    <property type="match status" value="1"/>
</dbReference>